<dbReference type="SUPFAM" id="SSF46785">
    <property type="entry name" value="Winged helix' DNA-binding domain"/>
    <property type="match status" value="1"/>
</dbReference>
<dbReference type="OrthoDB" id="359861at2"/>
<dbReference type="AlphaFoldDB" id="A0A2S4JG16"/>
<protein>
    <submittedName>
        <fullName evidence="2">Uncharacterized protein</fullName>
    </submittedName>
</protein>
<sequence length="199" mass="22295">MNISATETQDTPDLRELDLLAHIHQGSRLDQGHSQRTLASALGLSLGMTNVILKRLVARGFVLVRRTGGHRAQYLLTPRGMEQLGKRSYRYLRRTVGHVVRYKELIRQELRRHRQAGGHRVVLVGASDLEFILEWCACKEGLHLETRPAPEEAADPGISDADTLVLWSEKVPISRGKTLTDLLEPPAPAQAATRQNERT</sequence>
<dbReference type="RefSeq" id="WP_103681167.1">
    <property type="nucleotide sequence ID" value="NZ_LPWH01000123.1"/>
</dbReference>
<dbReference type="Gene3D" id="1.10.10.10">
    <property type="entry name" value="Winged helix-like DNA-binding domain superfamily/Winged helix DNA-binding domain"/>
    <property type="match status" value="1"/>
</dbReference>
<organism evidence="2 3">
    <name type="scientific">Alkalispirochaeta sphaeroplastigenens</name>
    <dbReference type="NCBI Taxonomy" id="1187066"/>
    <lineage>
        <taxon>Bacteria</taxon>
        <taxon>Pseudomonadati</taxon>
        <taxon>Spirochaetota</taxon>
        <taxon>Spirochaetia</taxon>
        <taxon>Spirochaetales</taxon>
        <taxon>Spirochaetaceae</taxon>
        <taxon>Alkalispirochaeta</taxon>
    </lineage>
</organism>
<reference evidence="3" key="1">
    <citation type="submission" date="2015-12" db="EMBL/GenBank/DDBJ databases">
        <authorList>
            <person name="Lodha T.D."/>
            <person name="Chintalapati S."/>
            <person name="Chintalapati V.R."/>
            <person name="Sravanthi T."/>
        </authorList>
    </citation>
    <scope>NUCLEOTIDE SEQUENCE [LARGE SCALE GENOMIC DNA]</scope>
    <source>
        <strain evidence="3">JC133</strain>
    </source>
</reference>
<gene>
    <name evidence="2" type="ORF">AU468_13415</name>
</gene>
<feature type="region of interest" description="Disordered" evidence="1">
    <location>
        <begin position="178"/>
        <end position="199"/>
    </location>
</feature>
<dbReference type="Proteomes" id="UP000237350">
    <property type="component" value="Unassembled WGS sequence"/>
</dbReference>
<dbReference type="Pfam" id="PF13412">
    <property type="entry name" value="HTH_24"/>
    <property type="match status" value="1"/>
</dbReference>
<evidence type="ECO:0000313" key="2">
    <source>
        <dbReference type="EMBL" id="POQ98350.1"/>
    </source>
</evidence>
<evidence type="ECO:0000256" key="1">
    <source>
        <dbReference type="SAM" id="MobiDB-lite"/>
    </source>
</evidence>
<accession>A0A2S4JG16</accession>
<proteinExistence type="predicted"/>
<name>A0A2S4JG16_9SPIO</name>
<keyword evidence="3" id="KW-1185">Reference proteome</keyword>
<dbReference type="InterPro" id="IPR036390">
    <property type="entry name" value="WH_DNA-bd_sf"/>
</dbReference>
<evidence type="ECO:0000313" key="3">
    <source>
        <dbReference type="Proteomes" id="UP000237350"/>
    </source>
</evidence>
<dbReference type="InterPro" id="IPR036388">
    <property type="entry name" value="WH-like_DNA-bd_sf"/>
</dbReference>
<dbReference type="EMBL" id="LPWH01000123">
    <property type="protein sequence ID" value="POQ98350.1"/>
    <property type="molecule type" value="Genomic_DNA"/>
</dbReference>
<comment type="caution">
    <text evidence="2">The sequence shown here is derived from an EMBL/GenBank/DDBJ whole genome shotgun (WGS) entry which is preliminary data.</text>
</comment>